<dbReference type="SUPFAM" id="SSF50978">
    <property type="entry name" value="WD40 repeat-like"/>
    <property type="match status" value="1"/>
</dbReference>
<keyword evidence="1 3" id="KW-0732">Signal</keyword>
<dbReference type="PROSITE" id="PS50082">
    <property type="entry name" value="WD_REPEATS_2"/>
    <property type="match status" value="1"/>
</dbReference>
<dbReference type="GO" id="GO:0006457">
    <property type="term" value="P:protein folding"/>
    <property type="evidence" value="ECO:0007669"/>
    <property type="project" value="InterPro"/>
</dbReference>
<dbReference type="PRINTS" id="PR00625">
    <property type="entry name" value="JDOMAIN"/>
</dbReference>
<reference evidence="5 6" key="1">
    <citation type="journal article" date="2018" name="Plant J.">
        <title>Genome sequences of Chlorella sorokiniana UTEX 1602 and Micractinium conductrix SAG 241.80: implications to maltose excretion by a green alga.</title>
        <authorList>
            <person name="Arriola M.B."/>
            <person name="Velmurugan N."/>
            <person name="Zhang Y."/>
            <person name="Plunkett M.H."/>
            <person name="Hondzo H."/>
            <person name="Barney B.M."/>
        </authorList>
    </citation>
    <scope>NUCLEOTIDE SEQUENCE [LARGE SCALE GENOMIC DNA]</scope>
    <source>
        <strain evidence="5 6">SAG 241.80</strain>
    </source>
</reference>
<dbReference type="Pfam" id="PF00400">
    <property type="entry name" value="WD40"/>
    <property type="match status" value="1"/>
</dbReference>
<organism evidence="5 6">
    <name type="scientific">Micractinium conductrix</name>
    <dbReference type="NCBI Taxonomy" id="554055"/>
    <lineage>
        <taxon>Eukaryota</taxon>
        <taxon>Viridiplantae</taxon>
        <taxon>Chlorophyta</taxon>
        <taxon>core chlorophytes</taxon>
        <taxon>Trebouxiophyceae</taxon>
        <taxon>Chlorellales</taxon>
        <taxon>Chlorellaceae</taxon>
        <taxon>Chlorella clade</taxon>
        <taxon>Micractinium</taxon>
    </lineage>
</organism>
<dbReference type="GO" id="GO:0051082">
    <property type="term" value="F:unfolded protein binding"/>
    <property type="evidence" value="ECO:0007669"/>
    <property type="project" value="InterPro"/>
</dbReference>
<dbReference type="InterPro" id="IPR018253">
    <property type="entry name" value="DnaJ_domain_CS"/>
</dbReference>
<dbReference type="PANTHER" id="PTHR44298">
    <property type="entry name" value="DNAJ HOMOLOG SUBFAMILY B MEMBER 11"/>
    <property type="match status" value="1"/>
</dbReference>
<dbReference type="InterPro" id="IPR015943">
    <property type="entry name" value="WD40/YVTN_repeat-like_dom_sf"/>
</dbReference>
<sequence length="699" mass="74994">MARAGLLAALLLGLVSLGAARDYYDLLQVPRSANDAQIKRAYRKLALKLHPDKVQGSEEEKKAAAQKFADVSHAYEVLTDPEKRKVYDRYGEEGLKQMGGNGGGGGNPNDVFSQMFGNFGFGGGFGFGGQQEEETPKGNSVYVELEVTLKDLYLGNHFKIIRDKNVIKPAAGTRKCNCRQKVVTHQIGPGMYQQYTTQVCEDCPAVQLVRESEALSVHVEAGMPDRHTITFFEEGEPIVDGEHGDLHVVLRTAPHSQWERRGDGLLTNVTISLLEALVGFEREIEHLDGHKVQIGTSGVTRPGEVRWFQGEGMPQLEKTTRGDMWVTYTVAFPRTVSEEQKAQLRALFGSDGEWRRQQHDELWLPGTAKFAALGCTVRGTGVLQMYELDGAELNQVGSGEAATTLKCGSFAAAAPGEALLAAGTLGGRLQMLDLSRPGGAPLWDVQAHRGGVNALDAHGGQPGEGSSPAIVTAGADGGVRVWDPRAPSAPAAAFLPAAGSVARDCWCVAIGNAQLAEERCVLAGYSNGDLKLFDLAAGGAAVRWETNVGRGVCGVQFDRRDIAMNKFVAACLESQLCLFDARTQHPLRGFAARVEALPGRDATLWGVHHMPQNRDVFMVTAGDGSLSLHKYSYPDQRVVEDSEGRPMGVAGTAAAVAERTISSQPVSGFDWSPDKPGVFVAAAFDQTVRVGLASRAAGL</sequence>
<feature type="repeat" description="WD" evidence="2">
    <location>
        <begin position="470"/>
        <end position="483"/>
    </location>
</feature>
<dbReference type="SMART" id="SM00271">
    <property type="entry name" value="DnaJ"/>
    <property type="match status" value="1"/>
</dbReference>
<dbReference type="Gene3D" id="2.130.10.10">
    <property type="entry name" value="YVTN repeat-like/Quinoprotein amine dehydrogenase"/>
    <property type="match status" value="1"/>
</dbReference>
<evidence type="ECO:0000259" key="4">
    <source>
        <dbReference type="PROSITE" id="PS50076"/>
    </source>
</evidence>
<dbReference type="PANTHER" id="PTHR44298:SF1">
    <property type="entry name" value="DNAJ HOMOLOG SUBFAMILY B MEMBER 11"/>
    <property type="match status" value="1"/>
</dbReference>
<dbReference type="CDD" id="cd10747">
    <property type="entry name" value="DnaJ_C"/>
    <property type="match status" value="1"/>
</dbReference>
<dbReference type="PROSITE" id="PS00636">
    <property type="entry name" value="DNAJ_1"/>
    <property type="match status" value="1"/>
</dbReference>
<dbReference type="STRING" id="554055.A0A2P6V1M3"/>
<dbReference type="Proteomes" id="UP000239649">
    <property type="component" value="Unassembled WGS sequence"/>
</dbReference>
<keyword evidence="2" id="KW-0853">WD repeat</keyword>
<dbReference type="InterPro" id="IPR036322">
    <property type="entry name" value="WD40_repeat_dom_sf"/>
</dbReference>
<dbReference type="InterPro" id="IPR001623">
    <property type="entry name" value="DnaJ_domain"/>
</dbReference>
<protein>
    <submittedName>
        <fullName evidence="5">DnaJ ERDJ3B</fullName>
    </submittedName>
</protein>
<dbReference type="OrthoDB" id="550424at2759"/>
<dbReference type="CDD" id="cd06257">
    <property type="entry name" value="DnaJ"/>
    <property type="match status" value="1"/>
</dbReference>
<dbReference type="AlphaFoldDB" id="A0A2P6V1M3"/>
<evidence type="ECO:0000256" key="2">
    <source>
        <dbReference type="PROSITE-ProRule" id="PRU00221"/>
    </source>
</evidence>
<dbReference type="SUPFAM" id="SSF49493">
    <property type="entry name" value="HSP40/DnaJ peptide-binding domain"/>
    <property type="match status" value="2"/>
</dbReference>
<dbReference type="SUPFAM" id="SSF46565">
    <property type="entry name" value="Chaperone J-domain"/>
    <property type="match status" value="1"/>
</dbReference>
<comment type="caution">
    <text evidence="5">The sequence shown here is derived from an EMBL/GenBank/DDBJ whole genome shotgun (WGS) entry which is preliminary data.</text>
</comment>
<dbReference type="InterPro" id="IPR002939">
    <property type="entry name" value="DnaJ_C"/>
</dbReference>
<evidence type="ECO:0000256" key="3">
    <source>
        <dbReference type="SAM" id="SignalP"/>
    </source>
</evidence>
<feature type="signal peptide" evidence="3">
    <location>
        <begin position="1"/>
        <end position="20"/>
    </location>
</feature>
<gene>
    <name evidence="5" type="ORF">C2E20_8366</name>
</gene>
<keyword evidence="6" id="KW-1185">Reference proteome</keyword>
<name>A0A2P6V1M3_9CHLO</name>
<proteinExistence type="predicted"/>
<feature type="chain" id="PRO_5015107212" evidence="3">
    <location>
        <begin position="21"/>
        <end position="699"/>
    </location>
</feature>
<dbReference type="InterPro" id="IPR051736">
    <property type="entry name" value="DnaJ-B11-like"/>
</dbReference>
<dbReference type="InterPro" id="IPR036869">
    <property type="entry name" value="J_dom_sf"/>
</dbReference>
<dbReference type="Pfam" id="PF00226">
    <property type="entry name" value="DnaJ"/>
    <property type="match status" value="1"/>
</dbReference>
<dbReference type="Pfam" id="PF01556">
    <property type="entry name" value="DnaJ_C"/>
    <property type="match status" value="1"/>
</dbReference>
<accession>A0A2P6V1M3</accession>
<dbReference type="FunFam" id="2.60.260.20:FF:000013">
    <property type="entry name" value="DnaJ subfamily B member 11"/>
    <property type="match status" value="1"/>
</dbReference>
<dbReference type="Gene3D" id="1.10.287.110">
    <property type="entry name" value="DnaJ domain"/>
    <property type="match status" value="1"/>
</dbReference>
<dbReference type="InterPro" id="IPR008971">
    <property type="entry name" value="HSP40/DnaJ_pept-bd"/>
</dbReference>
<dbReference type="SMART" id="SM00320">
    <property type="entry name" value="WD40"/>
    <property type="match status" value="2"/>
</dbReference>
<evidence type="ECO:0000256" key="1">
    <source>
        <dbReference type="ARBA" id="ARBA00022729"/>
    </source>
</evidence>
<evidence type="ECO:0000313" key="5">
    <source>
        <dbReference type="EMBL" id="PSC67980.1"/>
    </source>
</evidence>
<dbReference type="Gene3D" id="2.60.260.20">
    <property type="entry name" value="Urease metallochaperone UreE, N-terminal domain"/>
    <property type="match status" value="2"/>
</dbReference>
<dbReference type="InterPro" id="IPR001680">
    <property type="entry name" value="WD40_rpt"/>
</dbReference>
<dbReference type="EMBL" id="LHPF02000044">
    <property type="protein sequence ID" value="PSC67980.1"/>
    <property type="molecule type" value="Genomic_DNA"/>
</dbReference>
<feature type="domain" description="J" evidence="4">
    <location>
        <begin position="22"/>
        <end position="91"/>
    </location>
</feature>
<dbReference type="PROSITE" id="PS50076">
    <property type="entry name" value="DNAJ_2"/>
    <property type="match status" value="1"/>
</dbReference>
<evidence type="ECO:0000313" key="6">
    <source>
        <dbReference type="Proteomes" id="UP000239649"/>
    </source>
</evidence>